<protein>
    <submittedName>
        <fullName evidence="1">Uncharacterized protein</fullName>
    </submittedName>
</protein>
<proteinExistence type="predicted"/>
<accession>A0A4Y2IRB1</accession>
<sequence length="180" mass="20015">MCLSPINLYFIEDRAGGLLAESWLHDGPSAGPYRFYGRFIVYTILVHARFLRLSKRLITSTMRHLAHSLSLGILGNLLLHWKTANRKQATPGGHKKDIREGSICKQRATTGTNNCQRAHMVGYQEISGVLSCNTCIALVVMKPRNLPTVGIDHWGVRRLVVGHMAVRLSSGKKGRRSSTP</sequence>
<reference evidence="1 2" key="1">
    <citation type="journal article" date="2019" name="Sci. Rep.">
        <title>Orb-weaving spider Araneus ventricosus genome elucidates the spidroin gene catalogue.</title>
        <authorList>
            <person name="Kono N."/>
            <person name="Nakamura H."/>
            <person name="Ohtoshi R."/>
            <person name="Moran D.A.P."/>
            <person name="Shinohara A."/>
            <person name="Yoshida Y."/>
            <person name="Fujiwara M."/>
            <person name="Mori M."/>
            <person name="Tomita M."/>
            <person name="Arakawa K."/>
        </authorList>
    </citation>
    <scope>NUCLEOTIDE SEQUENCE [LARGE SCALE GENOMIC DNA]</scope>
</reference>
<keyword evidence="2" id="KW-1185">Reference proteome</keyword>
<dbReference type="EMBL" id="BGPR01002823">
    <property type="protein sequence ID" value="GBM79476.1"/>
    <property type="molecule type" value="Genomic_DNA"/>
</dbReference>
<evidence type="ECO:0000313" key="2">
    <source>
        <dbReference type="Proteomes" id="UP000499080"/>
    </source>
</evidence>
<comment type="caution">
    <text evidence="1">The sequence shown here is derived from an EMBL/GenBank/DDBJ whole genome shotgun (WGS) entry which is preliminary data.</text>
</comment>
<organism evidence="1 2">
    <name type="scientific">Araneus ventricosus</name>
    <name type="common">Orbweaver spider</name>
    <name type="synonym">Epeira ventricosa</name>
    <dbReference type="NCBI Taxonomy" id="182803"/>
    <lineage>
        <taxon>Eukaryota</taxon>
        <taxon>Metazoa</taxon>
        <taxon>Ecdysozoa</taxon>
        <taxon>Arthropoda</taxon>
        <taxon>Chelicerata</taxon>
        <taxon>Arachnida</taxon>
        <taxon>Araneae</taxon>
        <taxon>Araneomorphae</taxon>
        <taxon>Entelegynae</taxon>
        <taxon>Araneoidea</taxon>
        <taxon>Araneidae</taxon>
        <taxon>Araneus</taxon>
    </lineage>
</organism>
<dbReference type="Proteomes" id="UP000499080">
    <property type="component" value="Unassembled WGS sequence"/>
</dbReference>
<name>A0A4Y2IRB1_ARAVE</name>
<dbReference type="AlphaFoldDB" id="A0A4Y2IRB1"/>
<gene>
    <name evidence="1" type="ORF">AVEN_138241_1</name>
</gene>
<evidence type="ECO:0000313" key="1">
    <source>
        <dbReference type="EMBL" id="GBM79476.1"/>
    </source>
</evidence>